<evidence type="ECO:0000259" key="6">
    <source>
        <dbReference type="Pfam" id="PF00155"/>
    </source>
</evidence>
<comment type="cofactor">
    <cofactor evidence="1">
        <name>pyridoxal 5'-phosphate</name>
        <dbReference type="ChEBI" id="CHEBI:597326"/>
    </cofactor>
</comment>
<dbReference type="Gene3D" id="3.40.640.10">
    <property type="entry name" value="Type I PLP-dependent aspartate aminotransferase-like (Major domain)"/>
    <property type="match status" value="1"/>
</dbReference>
<evidence type="ECO:0000256" key="3">
    <source>
        <dbReference type="ARBA" id="ARBA00022576"/>
    </source>
</evidence>
<dbReference type="GO" id="GO:0006520">
    <property type="term" value="P:amino acid metabolic process"/>
    <property type="evidence" value="ECO:0007669"/>
    <property type="project" value="InterPro"/>
</dbReference>
<dbReference type="PANTHER" id="PTHR46383:SF1">
    <property type="entry name" value="ASPARTATE AMINOTRANSFERASE"/>
    <property type="match status" value="1"/>
</dbReference>
<evidence type="ECO:0000256" key="5">
    <source>
        <dbReference type="ARBA" id="ARBA00022898"/>
    </source>
</evidence>
<reference evidence="7 8" key="1">
    <citation type="submission" date="2022-07" db="EMBL/GenBank/DDBJ databases">
        <title>Genome-wide signatures of adaptation to extreme environments.</title>
        <authorList>
            <person name="Cho C.H."/>
            <person name="Yoon H.S."/>
        </authorList>
    </citation>
    <scope>NUCLEOTIDE SEQUENCE [LARGE SCALE GENOMIC DNA]</scope>
    <source>
        <strain evidence="7 8">DBV 063 E5</strain>
    </source>
</reference>
<gene>
    <name evidence="7" type="ORF">CDCA_CDCA14G3858</name>
</gene>
<dbReference type="SUPFAM" id="SSF53383">
    <property type="entry name" value="PLP-dependent transferases"/>
    <property type="match status" value="1"/>
</dbReference>
<dbReference type="InterPro" id="IPR015424">
    <property type="entry name" value="PyrdxlP-dep_Trfase"/>
</dbReference>
<dbReference type="PANTHER" id="PTHR46383">
    <property type="entry name" value="ASPARTATE AMINOTRANSFERASE"/>
    <property type="match status" value="1"/>
</dbReference>
<dbReference type="InterPro" id="IPR004838">
    <property type="entry name" value="NHTrfase_class1_PyrdxlP-BS"/>
</dbReference>
<keyword evidence="5" id="KW-0663">Pyridoxal phosphate</keyword>
<dbReference type="InterPro" id="IPR004839">
    <property type="entry name" value="Aminotransferase_I/II_large"/>
</dbReference>
<evidence type="ECO:0000313" key="7">
    <source>
        <dbReference type="EMBL" id="KAK4537833.1"/>
    </source>
</evidence>
<protein>
    <recommendedName>
        <fullName evidence="6">Aminotransferase class I/classII large domain-containing protein</fullName>
    </recommendedName>
</protein>
<sequence length="471" mass="50740">MKSNYSPRGPLGCKVAFLSASPQSFIACTGATSCRPRSRTPAHGLLQRPRRTTPLNMRSSTLPISFADRVLPLKNEGAYAMMKAAARLDASATREHERVVHLEIGQPTISPPPHVVRALSEALERGETKYVHPKGTLALRETIARYVERTHSLPAGSVLPENVIVGPGAKPGLVLGCLALLNPGDEVLIPDPGFPTYRAMVELCGAIPVPYPLLPDTNAPDVAFIGKRISNRTKLIVINSPGNPTGGIFGSEDTQSLKRILAGAAGRIWLMTDEIYSRLHYLSSTSNLAAAVPSSVFDDPEVRDRVILVDGLSKTFAMTGFRVGYAVVPSSLAERMEVLAVHSFGCVAPFVQHAAVTALTDSVENDAYLAQAMALYRTNRDVVLAMAADIPGCRLWRPDGAFYAWLDVSAHRQSAQLIVCELLERARVAVLPGTDFGAGGEGFLRVSYAGDTASVREGMRRIQRFFAEKAG</sequence>
<keyword evidence="3" id="KW-0032">Aminotransferase</keyword>
<evidence type="ECO:0000256" key="2">
    <source>
        <dbReference type="ARBA" id="ARBA00007441"/>
    </source>
</evidence>
<dbReference type="InterPro" id="IPR015421">
    <property type="entry name" value="PyrdxlP-dep_Trfase_major"/>
</dbReference>
<dbReference type="InterPro" id="IPR050596">
    <property type="entry name" value="AspAT/PAT-like"/>
</dbReference>
<dbReference type="Pfam" id="PF00155">
    <property type="entry name" value="Aminotran_1_2"/>
    <property type="match status" value="1"/>
</dbReference>
<dbReference type="PROSITE" id="PS51257">
    <property type="entry name" value="PROKAR_LIPOPROTEIN"/>
    <property type="match status" value="1"/>
</dbReference>
<feature type="domain" description="Aminotransferase class I/classII large" evidence="6">
    <location>
        <begin position="99"/>
        <end position="462"/>
    </location>
</feature>
<evidence type="ECO:0000256" key="1">
    <source>
        <dbReference type="ARBA" id="ARBA00001933"/>
    </source>
</evidence>
<proteinExistence type="inferred from homology"/>
<dbReference type="AlphaFoldDB" id="A0AAV9J0G8"/>
<keyword evidence="4" id="KW-0808">Transferase</keyword>
<dbReference type="CDD" id="cd00609">
    <property type="entry name" value="AAT_like"/>
    <property type="match status" value="1"/>
</dbReference>
<dbReference type="Proteomes" id="UP001301350">
    <property type="component" value="Unassembled WGS sequence"/>
</dbReference>
<evidence type="ECO:0000256" key="4">
    <source>
        <dbReference type="ARBA" id="ARBA00022679"/>
    </source>
</evidence>
<dbReference type="GO" id="GO:0008483">
    <property type="term" value="F:transaminase activity"/>
    <property type="evidence" value="ECO:0007669"/>
    <property type="project" value="UniProtKB-KW"/>
</dbReference>
<name>A0AAV9J0G8_CYACA</name>
<evidence type="ECO:0000313" key="8">
    <source>
        <dbReference type="Proteomes" id="UP001301350"/>
    </source>
</evidence>
<accession>A0AAV9J0G8</accession>
<dbReference type="GO" id="GO:0030170">
    <property type="term" value="F:pyridoxal phosphate binding"/>
    <property type="evidence" value="ECO:0007669"/>
    <property type="project" value="InterPro"/>
</dbReference>
<dbReference type="EMBL" id="JANCYW010000014">
    <property type="protein sequence ID" value="KAK4537833.1"/>
    <property type="molecule type" value="Genomic_DNA"/>
</dbReference>
<keyword evidence="8" id="KW-1185">Reference proteome</keyword>
<comment type="similarity">
    <text evidence="2">Belongs to the class-I pyridoxal-phosphate-dependent aminotransferase family.</text>
</comment>
<organism evidence="7 8">
    <name type="scientific">Cyanidium caldarium</name>
    <name type="common">Red alga</name>
    <dbReference type="NCBI Taxonomy" id="2771"/>
    <lineage>
        <taxon>Eukaryota</taxon>
        <taxon>Rhodophyta</taxon>
        <taxon>Bangiophyceae</taxon>
        <taxon>Cyanidiales</taxon>
        <taxon>Cyanidiaceae</taxon>
        <taxon>Cyanidium</taxon>
    </lineage>
</organism>
<comment type="caution">
    <text evidence="7">The sequence shown here is derived from an EMBL/GenBank/DDBJ whole genome shotgun (WGS) entry which is preliminary data.</text>
</comment>
<dbReference type="PROSITE" id="PS00105">
    <property type="entry name" value="AA_TRANSFER_CLASS_1"/>
    <property type="match status" value="1"/>
</dbReference>